<accession>A0A7W9PVX0</accession>
<evidence type="ECO:0000313" key="2">
    <source>
        <dbReference type="EMBL" id="MBB5928102.1"/>
    </source>
</evidence>
<evidence type="ECO:0000259" key="1">
    <source>
        <dbReference type="Pfam" id="PF21806"/>
    </source>
</evidence>
<dbReference type="AlphaFoldDB" id="A0A7W9PVX0"/>
<feature type="domain" description="DUF6879" evidence="1">
    <location>
        <begin position="8"/>
        <end position="63"/>
    </location>
</feature>
<gene>
    <name evidence="2" type="ORF">FHS34_003565</name>
</gene>
<dbReference type="EMBL" id="JACHJK010000005">
    <property type="protein sequence ID" value="MBB5928102.1"/>
    <property type="molecule type" value="Genomic_DNA"/>
</dbReference>
<dbReference type="Proteomes" id="UP000585836">
    <property type="component" value="Unassembled WGS sequence"/>
</dbReference>
<sequence length="63" mass="7024">MTTSSRTLGDLFDAFEREAFRLETLDDYSKSGSVDAYQAFLAGDPQPDVHNAGWVEELRSHTA</sequence>
<name>A0A7W9PVX0_9ACTN</name>
<keyword evidence="3" id="KW-1185">Reference proteome</keyword>
<dbReference type="Pfam" id="PF21806">
    <property type="entry name" value="DUF6879"/>
    <property type="match status" value="1"/>
</dbReference>
<organism evidence="2 3">
    <name type="scientific">Streptomyces echinatus</name>
    <dbReference type="NCBI Taxonomy" id="67293"/>
    <lineage>
        <taxon>Bacteria</taxon>
        <taxon>Bacillati</taxon>
        <taxon>Actinomycetota</taxon>
        <taxon>Actinomycetes</taxon>
        <taxon>Kitasatosporales</taxon>
        <taxon>Streptomycetaceae</taxon>
        <taxon>Streptomyces</taxon>
    </lineage>
</organism>
<dbReference type="InterPro" id="IPR049244">
    <property type="entry name" value="DUF6879"/>
</dbReference>
<proteinExistence type="predicted"/>
<evidence type="ECO:0000313" key="3">
    <source>
        <dbReference type="Proteomes" id="UP000585836"/>
    </source>
</evidence>
<comment type="caution">
    <text evidence="2">The sequence shown here is derived from an EMBL/GenBank/DDBJ whole genome shotgun (WGS) entry which is preliminary data.</text>
</comment>
<reference evidence="2 3" key="1">
    <citation type="submission" date="2020-08" db="EMBL/GenBank/DDBJ databases">
        <title>Genomic Encyclopedia of Type Strains, Phase III (KMG-III): the genomes of soil and plant-associated and newly described type strains.</title>
        <authorList>
            <person name="Whitman W."/>
        </authorList>
    </citation>
    <scope>NUCLEOTIDE SEQUENCE [LARGE SCALE GENOMIC DNA]</scope>
    <source>
        <strain evidence="2 3">CECT 3313</strain>
    </source>
</reference>
<protein>
    <recommendedName>
        <fullName evidence="1">DUF6879 domain-containing protein</fullName>
    </recommendedName>
</protein>